<feature type="transmembrane region" description="Helical" evidence="1">
    <location>
        <begin position="313"/>
        <end position="330"/>
    </location>
</feature>
<feature type="transmembrane region" description="Helical" evidence="1">
    <location>
        <begin position="184"/>
        <end position="207"/>
    </location>
</feature>
<protein>
    <submittedName>
        <fullName evidence="2">ABC transporter permease subunit</fullName>
    </submittedName>
</protein>
<dbReference type="RefSeq" id="WP_301415198.1">
    <property type="nucleotide sequence ID" value="NZ_CP098023.1"/>
</dbReference>
<dbReference type="Proteomes" id="UP001321520">
    <property type="component" value="Chromosome"/>
</dbReference>
<evidence type="ECO:0000313" key="2">
    <source>
        <dbReference type="EMBL" id="WKD49401.1"/>
    </source>
</evidence>
<gene>
    <name evidence="2" type="ORF">M8T91_16100</name>
</gene>
<evidence type="ECO:0000256" key="1">
    <source>
        <dbReference type="SAM" id="Phobius"/>
    </source>
</evidence>
<dbReference type="PANTHER" id="PTHR43471">
    <property type="entry name" value="ABC TRANSPORTER PERMEASE"/>
    <property type="match status" value="1"/>
</dbReference>
<feature type="transmembrane region" description="Helical" evidence="1">
    <location>
        <begin position="29"/>
        <end position="52"/>
    </location>
</feature>
<evidence type="ECO:0000313" key="3">
    <source>
        <dbReference type="Proteomes" id="UP001321520"/>
    </source>
</evidence>
<proteinExistence type="predicted"/>
<keyword evidence="1" id="KW-0472">Membrane</keyword>
<accession>A0ABY9EF73</accession>
<reference evidence="2 3" key="1">
    <citation type="submission" date="2022-05" db="EMBL/GenBank/DDBJ databases">
        <title>Microbulbifer sp. nov., isolated from sponge.</title>
        <authorList>
            <person name="Gao L."/>
        </authorList>
    </citation>
    <scope>NUCLEOTIDE SEQUENCE [LARGE SCALE GENOMIC DNA]</scope>
    <source>
        <strain evidence="2 3">MI-G</strain>
    </source>
</reference>
<organism evidence="2 3">
    <name type="scientific">Microbulbifer spongiae</name>
    <dbReference type="NCBI Taxonomy" id="2944933"/>
    <lineage>
        <taxon>Bacteria</taxon>
        <taxon>Pseudomonadati</taxon>
        <taxon>Pseudomonadota</taxon>
        <taxon>Gammaproteobacteria</taxon>
        <taxon>Cellvibrionales</taxon>
        <taxon>Microbulbiferaceae</taxon>
        <taxon>Microbulbifer</taxon>
    </lineage>
</organism>
<sequence length="396" mass="42998">MNFGRSLVWQQSFALLRKECLEIWRDRRAVFTAMITCLLLPTLSIGGIVYAVKNNAEDRLRLALLSREAVPFLERQLAGARLEVKTIQEGAPKALLENGFDLVLEVGDNFNSAFRNLLVPKLYLYMDSSAKGIHEQVSYLQRHLGEFQSIVARQRLIARGVAPQVLIPWQLEVRDVSAPSERGALLLTMMPSMLILGIFVACLGASIDSSAGERERLSLEVLLQQPLAGSQIVLAKVLAVSSIGWLSGLVGIAGMVSVLPLLPLSELGIQYSVSLYAIPVMGLLLLPLSLLVAVAQILLALRSQSFKDAQMQLGLLQIVPLLILFGLDMSKVDLEAPVWQLVPLVGQQQWLKALLVGETISLPLAIAGSLVTLSMAGLCILVGAGALQRERLLGAT</sequence>
<feature type="transmembrane region" description="Helical" evidence="1">
    <location>
        <begin position="233"/>
        <end position="256"/>
    </location>
</feature>
<dbReference type="PANTHER" id="PTHR43471:SF3">
    <property type="entry name" value="ABC TRANSPORTER PERMEASE PROTEIN NATB"/>
    <property type="match status" value="1"/>
</dbReference>
<feature type="transmembrane region" description="Helical" evidence="1">
    <location>
        <begin position="360"/>
        <end position="387"/>
    </location>
</feature>
<dbReference type="EMBL" id="CP098023">
    <property type="protein sequence ID" value="WKD49401.1"/>
    <property type="molecule type" value="Genomic_DNA"/>
</dbReference>
<dbReference type="Pfam" id="PF12679">
    <property type="entry name" value="ABC2_membrane_2"/>
    <property type="match status" value="1"/>
</dbReference>
<keyword evidence="1" id="KW-0812">Transmembrane</keyword>
<keyword evidence="3" id="KW-1185">Reference proteome</keyword>
<keyword evidence="1" id="KW-1133">Transmembrane helix</keyword>
<name>A0ABY9EF73_9GAMM</name>
<feature type="transmembrane region" description="Helical" evidence="1">
    <location>
        <begin position="276"/>
        <end position="301"/>
    </location>
</feature>